<gene>
    <name evidence="3" type="ORF">GBZ86_10510</name>
</gene>
<keyword evidence="1" id="KW-0812">Transmembrane</keyword>
<dbReference type="EMBL" id="WHJC01000166">
    <property type="protein sequence ID" value="MPQ44194.1"/>
    <property type="molecule type" value="Genomic_DNA"/>
</dbReference>
<dbReference type="PANTHER" id="PTHR43139">
    <property type="entry name" value="SI:DKEY-122A22.2"/>
    <property type="match status" value="1"/>
</dbReference>
<accession>A0A6I1MMG0</accession>
<keyword evidence="1" id="KW-0472">Membrane</keyword>
<dbReference type="GO" id="GO:0016787">
    <property type="term" value="F:hydrolase activity"/>
    <property type="evidence" value="ECO:0007669"/>
    <property type="project" value="UniProtKB-KW"/>
</dbReference>
<dbReference type="InterPro" id="IPR052370">
    <property type="entry name" value="Meta-cleavage_hydrolase"/>
</dbReference>
<dbReference type="Gene3D" id="3.40.50.1820">
    <property type="entry name" value="alpha/beta hydrolase"/>
    <property type="match status" value="1"/>
</dbReference>
<comment type="caution">
    <text evidence="3">The sequence shown here is derived from an EMBL/GenBank/DDBJ whole genome shotgun (WGS) entry which is preliminary data.</text>
</comment>
<organism evidence="3 4">
    <name type="scientific">Clostridium tarantellae</name>
    <dbReference type="NCBI Taxonomy" id="39493"/>
    <lineage>
        <taxon>Bacteria</taxon>
        <taxon>Bacillati</taxon>
        <taxon>Bacillota</taxon>
        <taxon>Clostridia</taxon>
        <taxon>Eubacteriales</taxon>
        <taxon>Clostridiaceae</taxon>
        <taxon>Clostridium</taxon>
    </lineage>
</organism>
<dbReference type="Proteomes" id="UP000430345">
    <property type="component" value="Unassembled WGS sequence"/>
</dbReference>
<keyword evidence="1" id="KW-1133">Transmembrane helix</keyword>
<keyword evidence="3" id="KW-0378">Hydrolase</keyword>
<evidence type="ECO:0000256" key="1">
    <source>
        <dbReference type="SAM" id="Phobius"/>
    </source>
</evidence>
<dbReference type="Pfam" id="PF00561">
    <property type="entry name" value="Abhydrolase_1"/>
    <property type="match status" value="1"/>
</dbReference>
<evidence type="ECO:0000313" key="4">
    <source>
        <dbReference type="Proteomes" id="UP000430345"/>
    </source>
</evidence>
<evidence type="ECO:0000259" key="2">
    <source>
        <dbReference type="Pfam" id="PF00561"/>
    </source>
</evidence>
<dbReference type="OrthoDB" id="59888at2"/>
<proteinExistence type="predicted"/>
<keyword evidence="4" id="KW-1185">Reference proteome</keyword>
<reference evidence="3 4" key="1">
    <citation type="submission" date="2019-10" db="EMBL/GenBank/DDBJ databases">
        <title>The Genome Sequence of Clostridium tarantellae Isolated from Fish Brain.</title>
        <authorList>
            <person name="Bano L."/>
            <person name="Kiel M."/>
            <person name="Sales G."/>
            <person name="Doxey A.C."/>
            <person name="Mansfield M.J."/>
            <person name="Schiavone M."/>
            <person name="Rossetto O."/>
            <person name="Pirazzini M."/>
            <person name="Dobrindt U."/>
            <person name="Montecucco C."/>
        </authorList>
    </citation>
    <scope>NUCLEOTIDE SEQUENCE [LARGE SCALE GENOMIC DNA]</scope>
    <source>
        <strain evidence="3 4">DSM 3997</strain>
    </source>
</reference>
<sequence length="342" mass="39297">MKEKMKFIPYSNGFYKIKHNKNIKPSSIIKKIIIFIAIILSIGFIYQIISDKIQLKSLESKNKYVRIDNKKYYFKSLGEEKPTVIFESDIGMGIDQWGKVQKVISDKYKIRTFSYDRAGYGFSEYGKDRNPEEQARLLRMILKKVGLSGPYILVGEGYGSILISSFANLYPDLVSGVVLVNPINVSALKNNDYISNFKNKKFISKFNKYGSYIGINDLLNKFGLLPVPNSVNKYFNEEQLTNYNVFRLNKNFTSAYYNELNNILNLNSSIQKEGALSKWPLKIIISDNNKKYLEELKMIGSPELTEIITADNQYEYVSLEKPEVIIEAIKSMIDTLKVQLSS</sequence>
<protein>
    <submittedName>
        <fullName evidence="3">Alpha/beta fold hydrolase</fullName>
    </submittedName>
</protein>
<dbReference type="RefSeq" id="WP_152890460.1">
    <property type="nucleotide sequence ID" value="NZ_WHJC01000166.1"/>
</dbReference>
<dbReference type="InterPro" id="IPR000073">
    <property type="entry name" value="AB_hydrolase_1"/>
</dbReference>
<dbReference type="SUPFAM" id="SSF53474">
    <property type="entry name" value="alpha/beta-Hydrolases"/>
    <property type="match status" value="1"/>
</dbReference>
<dbReference type="PANTHER" id="PTHR43139:SF52">
    <property type="entry name" value="SI:DKEY-122A22.2"/>
    <property type="match status" value="1"/>
</dbReference>
<feature type="transmembrane region" description="Helical" evidence="1">
    <location>
        <begin position="28"/>
        <end position="49"/>
    </location>
</feature>
<dbReference type="AlphaFoldDB" id="A0A6I1MMG0"/>
<dbReference type="InterPro" id="IPR029058">
    <property type="entry name" value="AB_hydrolase_fold"/>
</dbReference>
<name>A0A6I1MMG0_9CLOT</name>
<feature type="domain" description="AB hydrolase-1" evidence="2">
    <location>
        <begin position="90"/>
        <end position="184"/>
    </location>
</feature>
<evidence type="ECO:0000313" key="3">
    <source>
        <dbReference type="EMBL" id="MPQ44194.1"/>
    </source>
</evidence>